<comment type="caution">
    <text evidence="3">The sequence shown here is derived from an EMBL/GenBank/DDBJ whole genome shotgun (WGS) entry which is preliminary data.</text>
</comment>
<feature type="region of interest" description="Disordered" evidence="2">
    <location>
        <begin position="134"/>
        <end position="169"/>
    </location>
</feature>
<protein>
    <recommendedName>
        <fullName evidence="5">NADH dehydrogenase [ubiquinone] 1 alpha subcomplex subunit 12</fullName>
    </recommendedName>
</protein>
<evidence type="ECO:0000256" key="2">
    <source>
        <dbReference type="SAM" id="MobiDB-lite"/>
    </source>
</evidence>
<dbReference type="InterPro" id="IPR007763">
    <property type="entry name" value="NDUFA12"/>
</dbReference>
<evidence type="ECO:0000256" key="1">
    <source>
        <dbReference type="ARBA" id="ARBA00007355"/>
    </source>
</evidence>
<dbReference type="PANTHER" id="PTHR32470:SF2">
    <property type="entry name" value="NADH DEHYDROGENASE [UBIQUINONE] 1 ALPHA SUBCOMPLEX ASSEMBLY FACTOR 2"/>
    <property type="match status" value="1"/>
</dbReference>
<name>A0ABP9Y9I5_9FUNG</name>
<evidence type="ECO:0008006" key="5">
    <source>
        <dbReference type="Google" id="ProtNLM"/>
    </source>
</evidence>
<comment type="similarity">
    <text evidence="1">Belongs to the complex I NDUFA12 subunit family.</text>
</comment>
<dbReference type="InterPro" id="IPR052618">
    <property type="entry name" value="ComplexI_NDUFA12"/>
</dbReference>
<dbReference type="Proteomes" id="UP001476247">
    <property type="component" value="Unassembled WGS sequence"/>
</dbReference>
<evidence type="ECO:0000313" key="4">
    <source>
        <dbReference type="Proteomes" id="UP001476247"/>
    </source>
</evidence>
<feature type="compositionally biased region" description="Polar residues" evidence="2">
    <location>
        <begin position="145"/>
        <end position="156"/>
    </location>
</feature>
<keyword evidence="4" id="KW-1185">Reference proteome</keyword>
<organism evidence="3 4">
    <name type="scientific">Helicostylum pulchrum</name>
    <dbReference type="NCBI Taxonomy" id="562976"/>
    <lineage>
        <taxon>Eukaryota</taxon>
        <taxon>Fungi</taxon>
        <taxon>Fungi incertae sedis</taxon>
        <taxon>Mucoromycota</taxon>
        <taxon>Mucoromycotina</taxon>
        <taxon>Mucoromycetes</taxon>
        <taxon>Mucorales</taxon>
        <taxon>Mucorineae</taxon>
        <taxon>Mucoraceae</taxon>
        <taxon>Helicostylum</taxon>
    </lineage>
</organism>
<reference evidence="3 4" key="1">
    <citation type="submission" date="2024-04" db="EMBL/GenBank/DDBJ databases">
        <title>genome sequences of Mucor flavus KT1a and Helicostylum pulchrum KT1b strains isolation_sourced from the surface of a dry-aged beef.</title>
        <authorList>
            <person name="Toyotome T."/>
            <person name="Hosono M."/>
            <person name="Torimaru M."/>
            <person name="Fukuda K."/>
            <person name="Mikami N."/>
        </authorList>
    </citation>
    <scope>NUCLEOTIDE SEQUENCE [LARGE SCALE GENOMIC DNA]</scope>
    <source>
        <strain evidence="3 4">KT1b</strain>
    </source>
</reference>
<dbReference type="Pfam" id="PF05071">
    <property type="entry name" value="NDUFA12"/>
    <property type="match status" value="1"/>
</dbReference>
<gene>
    <name evidence="3" type="ORF">HPULCUR_008890</name>
</gene>
<proteinExistence type="inferred from homology"/>
<evidence type="ECO:0000313" key="3">
    <source>
        <dbReference type="EMBL" id="GAA5803410.1"/>
    </source>
</evidence>
<dbReference type="EMBL" id="BAABUJ010000028">
    <property type="protein sequence ID" value="GAA5803410.1"/>
    <property type="molecule type" value="Genomic_DNA"/>
</dbReference>
<dbReference type="PANTHER" id="PTHR32470">
    <property type="entry name" value="ADH DEHYDROGENASE [UBIQUINONE] 1 ALPHA SUBCOMPLEX ASSEMBLY FACTOR 2"/>
    <property type="match status" value="1"/>
</dbReference>
<sequence length="169" mass="20021">MSKPATLFQKLSLYYKITRFPWKKHALIGYDLKGNQYWDCPNPLGGRMKRWVQMYDKKENDDLTVFSQDKLPVQWVSWLRHTRTAAPTINDLIQEERRREMVQGRAKALDQQWAKRKLELQKIQEDEQLEVNRLSAIDKAEEQKVQTTQPTGQGDTFSPGEWNPTRSKR</sequence>
<accession>A0ABP9Y9I5</accession>